<evidence type="ECO:0000256" key="1">
    <source>
        <dbReference type="SAM" id="MobiDB-lite"/>
    </source>
</evidence>
<proteinExistence type="predicted"/>
<gene>
    <name evidence="2" type="ORF">KSF_066860</name>
</gene>
<dbReference type="AlphaFoldDB" id="A0A8J3N5M0"/>
<reference evidence="2" key="1">
    <citation type="submission" date="2020-10" db="EMBL/GenBank/DDBJ databases">
        <title>Taxonomic study of unclassified bacteria belonging to the class Ktedonobacteria.</title>
        <authorList>
            <person name="Yabe S."/>
            <person name="Wang C.M."/>
            <person name="Zheng Y."/>
            <person name="Sakai Y."/>
            <person name="Cavaletti L."/>
            <person name="Monciardini P."/>
            <person name="Donadio S."/>
        </authorList>
    </citation>
    <scope>NUCLEOTIDE SEQUENCE</scope>
    <source>
        <strain evidence="2">ID150040</strain>
    </source>
</reference>
<keyword evidence="3" id="KW-1185">Reference proteome</keyword>
<dbReference type="RefSeq" id="WP_220207245.1">
    <property type="nucleotide sequence ID" value="NZ_BNJK01000001.1"/>
</dbReference>
<evidence type="ECO:0000313" key="2">
    <source>
        <dbReference type="EMBL" id="GHO96638.1"/>
    </source>
</evidence>
<evidence type="ECO:0000313" key="3">
    <source>
        <dbReference type="Proteomes" id="UP000597444"/>
    </source>
</evidence>
<feature type="compositionally biased region" description="Polar residues" evidence="1">
    <location>
        <begin position="149"/>
        <end position="167"/>
    </location>
</feature>
<dbReference type="EMBL" id="BNJK01000001">
    <property type="protein sequence ID" value="GHO96638.1"/>
    <property type="molecule type" value="Genomic_DNA"/>
</dbReference>
<accession>A0A8J3N5M0</accession>
<organism evidence="2 3">
    <name type="scientific">Reticulibacter mediterranei</name>
    <dbReference type="NCBI Taxonomy" id="2778369"/>
    <lineage>
        <taxon>Bacteria</taxon>
        <taxon>Bacillati</taxon>
        <taxon>Chloroflexota</taxon>
        <taxon>Ktedonobacteria</taxon>
        <taxon>Ktedonobacterales</taxon>
        <taxon>Reticulibacteraceae</taxon>
        <taxon>Reticulibacter</taxon>
    </lineage>
</organism>
<protein>
    <submittedName>
        <fullName evidence="2">Uncharacterized protein</fullName>
    </submittedName>
</protein>
<feature type="region of interest" description="Disordered" evidence="1">
    <location>
        <begin position="140"/>
        <end position="167"/>
    </location>
</feature>
<dbReference type="Proteomes" id="UP000597444">
    <property type="component" value="Unassembled WGS sequence"/>
</dbReference>
<name>A0A8J3N5M0_9CHLR</name>
<sequence length="167" mass="19059">MLKNTNELTKSLCELLHSQFPHGTFFLDPDETAFFIVLPAQKPKMCKFSYKEWQLFSTLLSAYPYSASFEELYASVSSWSIQECAKHLQEIKRQGKSLKDELAPLYDGIRSIRQKLKPFHLDINSVRTQGYLLGPLASTVPRHRGHNRPTPSMTQTDLCLSNNTSCS</sequence>
<comment type="caution">
    <text evidence="2">The sequence shown here is derived from an EMBL/GenBank/DDBJ whole genome shotgun (WGS) entry which is preliminary data.</text>
</comment>